<dbReference type="PANTHER" id="PTHR10283:SF82">
    <property type="entry name" value="SOLUTE CARRIER FAMILY 13 MEMBER 2"/>
    <property type="match status" value="1"/>
</dbReference>
<gene>
    <name evidence="8" type="ORF">NDI79_11120</name>
</gene>
<evidence type="ECO:0000256" key="7">
    <source>
        <dbReference type="SAM" id="Phobius"/>
    </source>
</evidence>
<dbReference type="EMBL" id="JAMQOQ010000002">
    <property type="protein sequence ID" value="MDS0294725.1"/>
    <property type="molecule type" value="Genomic_DNA"/>
</dbReference>
<evidence type="ECO:0000313" key="8">
    <source>
        <dbReference type="EMBL" id="MDS0294725.1"/>
    </source>
</evidence>
<proteinExistence type="predicted"/>
<keyword evidence="9" id="KW-1185">Reference proteome</keyword>
<name>A0ABU2G1R0_9EURY</name>
<evidence type="ECO:0000256" key="6">
    <source>
        <dbReference type="SAM" id="MobiDB-lite"/>
    </source>
</evidence>
<feature type="region of interest" description="Disordered" evidence="6">
    <location>
        <begin position="180"/>
        <end position="210"/>
    </location>
</feature>
<dbReference type="RefSeq" id="WP_310928538.1">
    <property type="nucleotide sequence ID" value="NZ_JAMQOQ010000002.1"/>
</dbReference>
<feature type="transmembrane region" description="Helical" evidence="7">
    <location>
        <begin position="429"/>
        <end position="457"/>
    </location>
</feature>
<evidence type="ECO:0000313" key="9">
    <source>
        <dbReference type="Proteomes" id="UP001254813"/>
    </source>
</evidence>
<dbReference type="InterPro" id="IPR031312">
    <property type="entry name" value="Na/sul_symport_CS"/>
</dbReference>
<keyword evidence="4 7" id="KW-1133">Transmembrane helix</keyword>
<dbReference type="Pfam" id="PF00939">
    <property type="entry name" value="Na_sulph_symp"/>
    <property type="match status" value="1"/>
</dbReference>
<accession>A0ABU2G1R0</accession>
<keyword evidence="3 7" id="KW-0812">Transmembrane</keyword>
<feature type="transmembrane region" description="Helical" evidence="7">
    <location>
        <begin position="268"/>
        <end position="290"/>
    </location>
</feature>
<feature type="transmembrane region" description="Helical" evidence="7">
    <location>
        <begin position="375"/>
        <end position="392"/>
    </location>
</feature>
<dbReference type="CDD" id="cd01115">
    <property type="entry name" value="SLC13_permease"/>
    <property type="match status" value="1"/>
</dbReference>
<sequence>MIQLGNSRTQRRLILFAIAVVGTALVAAGPSPEGLSVRGQYAMATMFFAGFLWVTGALPLAVTALAIPFVLTAFGVYASLDEALVGFADHLIFLFIAGFMLANALQKYDIDRRIALWIMSKMGSSPRRLVAAVMLATAFLSMWVSNTATTAMMTPIALGVLTQVLGRDEVAAAEADPDADFDADVAGDETRGESGTSSDTMSDGGAGVGSADLGDGAGEDSFTNIQISMLLGTAYAASVGGVGTLIGTPPNAILAAQLNEILGYEIGFAQWLLIGIPIVVVTLPLVWYLLTYHIYPPEIGNVESAREEAARYLEEEGELSTRGKRVAYIFAATAGLWVLGGLGDFVGPYLPAAWATTVFGGDGATVLGVEGHQGLLYYVMVGLAAIPVLVLADTMEWDELVDIDWGTILLFGGGIALADALAATGATDWIANSVFGSLTGAPIVLVVAAVVLLVIFLTEMTSNTATATIIVPILIGIGGVFASTLGLAEVSAAVFLSVSGAVAASFAFALPVATPPNAIVFGSGYIEQKHMMRAGVILNLVMTVVLTGLIWFMFQFVWPIVLW</sequence>
<feature type="transmembrane region" description="Helical" evidence="7">
    <location>
        <begin position="84"/>
        <end position="105"/>
    </location>
</feature>
<evidence type="ECO:0000256" key="5">
    <source>
        <dbReference type="ARBA" id="ARBA00023136"/>
    </source>
</evidence>
<comment type="subcellular location">
    <subcellularLocation>
        <location evidence="1">Membrane</location>
        <topology evidence="1">Multi-pass membrane protein</topology>
    </subcellularLocation>
</comment>
<keyword evidence="2" id="KW-0813">Transport</keyword>
<feature type="transmembrane region" description="Helical" evidence="7">
    <location>
        <begin position="534"/>
        <end position="558"/>
    </location>
</feature>
<dbReference type="Proteomes" id="UP001254813">
    <property type="component" value="Unassembled WGS sequence"/>
</dbReference>
<evidence type="ECO:0000256" key="2">
    <source>
        <dbReference type="ARBA" id="ARBA00022448"/>
    </source>
</evidence>
<feature type="compositionally biased region" description="Low complexity" evidence="6">
    <location>
        <begin position="193"/>
        <end position="203"/>
    </location>
</feature>
<dbReference type="PROSITE" id="PS01271">
    <property type="entry name" value="NA_SULFATE"/>
    <property type="match status" value="1"/>
</dbReference>
<feature type="transmembrane region" description="Helical" evidence="7">
    <location>
        <begin position="126"/>
        <end position="144"/>
    </location>
</feature>
<keyword evidence="5 7" id="KW-0472">Membrane</keyword>
<dbReference type="PANTHER" id="PTHR10283">
    <property type="entry name" value="SOLUTE CARRIER FAMILY 13 MEMBER"/>
    <property type="match status" value="1"/>
</dbReference>
<comment type="caution">
    <text evidence="8">The sequence shown here is derived from an EMBL/GenBank/DDBJ whole genome shotgun (WGS) entry which is preliminary data.</text>
</comment>
<organism evidence="8 9">
    <name type="scientific">Halogeometricum luteum</name>
    <dbReference type="NCBI Taxonomy" id="2950537"/>
    <lineage>
        <taxon>Archaea</taxon>
        <taxon>Methanobacteriati</taxon>
        <taxon>Methanobacteriota</taxon>
        <taxon>Stenosarchaea group</taxon>
        <taxon>Halobacteria</taxon>
        <taxon>Halobacteriales</taxon>
        <taxon>Haloferacaceae</taxon>
        <taxon>Halogeometricum</taxon>
    </lineage>
</organism>
<feature type="transmembrane region" description="Helical" evidence="7">
    <location>
        <begin position="469"/>
        <end position="488"/>
    </location>
</feature>
<dbReference type="InterPro" id="IPR001898">
    <property type="entry name" value="SLC13A/DASS"/>
</dbReference>
<protein>
    <submittedName>
        <fullName evidence="8">SLC13 family permease</fullName>
    </submittedName>
</protein>
<feature type="transmembrane region" description="Helical" evidence="7">
    <location>
        <begin position="326"/>
        <end position="346"/>
    </location>
</feature>
<feature type="transmembrane region" description="Helical" evidence="7">
    <location>
        <begin position="404"/>
        <end position="423"/>
    </location>
</feature>
<evidence type="ECO:0000256" key="1">
    <source>
        <dbReference type="ARBA" id="ARBA00004141"/>
    </source>
</evidence>
<evidence type="ECO:0000256" key="3">
    <source>
        <dbReference type="ARBA" id="ARBA00022692"/>
    </source>
</evidence>
<feature type="transmembrane region" description="Helical" evidence="7">
    <location>
        <begin position="494"/>
        <end position="513"/>
    </location>
</feature>
<evidence type="ECO:0000256" key="4">
    <source>
        <dbReference type="ARBA" id="ARBA00022989"/>
    </source>
</evidence>
<feature type="transmembrane region" description="Helical" evidence="7">
    <location>
        <begin position="60"/>
        <end position="78"/>
    </location>
</feature>
<reference evidence="8 9" key="1">
    <citation type="submission" date="2022-06" db="EMBL/GenBank/DDBJ databases">
        <title>Halogeometricum sp. a new haloarchaeum isolate from saline soil.</title>
        <authorList>
            <person name="Strakova D."/>
            <person name="Galisteo C."/>
            <person name="Sanchez-Porro C."/>
            <person name="Ventosa A."/>
        </authorList>
    </citation>
    <scope>NUCLEOTIDE SEQUENCE [LARGE SCALE GENOMIC DNA]</scope>
    <source>
        <strain evidence="9">S3BR25-2</strain>
    </source>
</reference>